<evidence type="ECO:0000313" key="1">
    <source>
        <dbReference type="EMBL" id="SDS51568.1"/>
    </source>
</evidence>
<dbReference type="RefSeq" id="WP_093393069.1">
    <property type="nucleotide sequence ID" value="NZ_LT629736.1"/>
</dbReference>
<accession>A0A1H1SUN1</accession>
<dbReference type="EMBL" id="LT629736">
    <property type="protein sequence ID" value="SDS51568.1"/>
    <property type="molecule type" value="Genomic_DNA"/>
</dbReference>
<dbReference type="PIRSF" id="PIRSF028291">
    <property type="entry name" value="UCP028291"/>
    <property type="match status" value="1"/>
</dbReference>
<evidence type="ECO:0000313" key="2">
    <source>
        <dbReference type="Proteomes" id="UP000243207"/>
    </source>
</evidence>
<dbReference type="AlphaFoldDB" id="A0A1H1SUN1"/>
<organism evidence="1 2">
    <name type="scientific">Halopseudomonas xinjiangensis</name>
    <dbReference type="NCBI Taxonomy" id="487184"/>
    <lineage>
        <taxon>Bacteria</taxon>
        <taxon>Pseudomonadati</taxon>
        <taxon>Pseudomonadota</taxon>
        <taxon>Gammaproteobacteria</taxon>
        <taxon>Pseudomonadales</taxon>
        <taxon>Pseudomonadaceae</taxon>
        <taxon>Halopseudomonas</taxon>
    </lineage>
</organism>
<sequence>MPQSNATVQTLHGSAYISRLCKHWSHRFDVTLTADEGRIDFGDSKHCVLQALPDGISMEIHAPDQESLESLERVVVDHLLRMAKHDKPSDAVWTRR</sequence>
<proteinExistence type="predicted"/>
<keyword evidence="2" id="KW-1185">Reference proteome</keyword>
<dbReference type="Pfam" id="PF09981">
    <property type="entry name" value="DUF2218"/>
    <property type="match status" value="1"/>
</dbReference>
<evidence type="ECO:0008006" key="3">
    <source>
        <dbReference type="Google" id="ProtNLM"/>
    </source>
</evidence>
<dbReference type="InterPro" id="IPR014543">
    <property type="entry name" value="UCP028291"/>
</dbReference>
<protein>
    <recommendedName>
        <fullName evidence="3">DUF2218 domain-containing protein</fullName>
    </recommendedName>
</protein>
<dbReference type="STRING" id="487184.SAMN05216421_1666"/>
<dbReference type="Gene3D" id="3.30.310.50">
    <property type="entry name" value="Alpha-D-phosphohexomutase, C-terminal domain"/>
    <property type="match status" value="1"/>
</dbReference>
<dbReference type="OrthoDB" id="9806511at2"/>
<reference evidence="2" key="1">
    <citation type="submission" date="2016-10" db="EMBL/GenBank/DDBJ databases">
        <authorList>
            <person name="Varghese N."/>
            <person name="Submissions S."/>
        </authorList>
    </citation>
    <scope>NUCLEOTIDE SEQUENCE [LARGE SCALE GENOMIC DNA]</scope>
    <source>
        <strain evidence="2">NRRL B-51270</strain>
    </source>
</reference>
<gene>
    <name evidence="1" type="ORF">SAMN05216421_1666</name>
</gene>
<dbReference type="Proteomes" id="UP000243207">
    <property type="component" value="Chromosome I"/>
</dbReference>
<name>A0A1H1SUN1_9GAMM</name>